<evidence type="ECO:0000259" key="3">
    <source>
        <dbReference type="Pfam" id="PF03358"/>
    </source>
</evidence>
<dbReference type="HOGENOM" id="CLU_050993_4_2_9"/>
<dbReference type="InterPro" id="IPR029039">
    <property type="entry name" value="Flavoprotein-like_sf"/>
</dbReference>
<dbReference type="PANTHER" id="PTHR43278">
    <property type="entry name" value="NAD(P)H-DEPENDENT FMN-CONTAINING OXIDOREDUCTASE YWQN-RELATED"/>
    <property type="match status" value="1"/>
</dbReference>
<dbReference type="eggNOG" id="COG0655">
    <property type="taxonomic scope" value="Bacteria"/>
</dbReference>
<organism evidence="4 5">
    <name type="scientific">Enterocloster bolteae (strain ATCC BAA-613 / DSM 15670 / CCUG 46953 / JCM 12243 / WAL 16351)</name>
    <name type="common">Clostridium bolteae</name>
    <dbReference type="NCBI Taxonomy" id="411902"/>
    <lineage>
        <taxon>Bacteria</taxon>
        <taxon>Bacillati</taxon>
        <taxon>Bacillota</taxon>
        <taxon>Clostridia</taxon>
        <taxon>Lachnospirales</taxon>
        <taxon>Lachnospiraceae</taxon>
        <taxon>Enterocloster</taxon>
    </lineage>
</organism>
<name>A8RXJ7_ENTBW</name>
<dbReference type="AlphaFoldDB" id="A8RXJ7"/>
<reference evidence="4 5" key="1">
    <citation type="submission" date="2007-08" db="EMBL/GenBank/DDBJ databases">
        <authorList>
            <person name="Fulton L."/>
            <person name="Clifton S."/>
            <person name="Fulton B."/>
            <person name="Xu J."/>
            <person name="Minx P."/>
            <person name="Pepin K.H."/>
            <person name="Johnson M."/>
            <person name="Thiruvilangam P."/>
            <person name="Bhonagiri V."/>
            <person name="Nash W.E."/>
            <person name="Mardis E.R."/>
            <person name="Wilson R.K."/>
        </authorList>
    </citation>
    <scope>NUCLEOTIDE SEQUENCE [LARGE SCALE GENOMIC DNA]</scope>
    <source>
        <strain evidence="5">ATCC BAA-613 / DSM 15670 / CCUG 46953 / JCM 12243 / WAL 16351</strain>
    </source>
</reference>
<protein>
    <recommendedName>
        <fullName evidence="3">NADPH-dependent FMN reductase-like domain-containing protein</fullName>
    </recommendedName>
</protein>
<sequence>MMRDNKMRGDLHMSKHVLVISASPRKGGNSDTLCDEFIRGVQESGNQAEKIFLASRKIGYCIGCGVCNTTHKCVQKDEMAEILDKMVDADVIVLATPVYFYTMDAQMKTLIDRTVPRYTEIQNKDFYFIVAAADTEQKMMDRTIEGFRGFTQDCLTGAREKGIIYGTGAWQAGEIKGTPAMKQAYEMGRNV</sequence>
<dbReference type="Gene3D" id="3.40.50.360">
    <property type="match status" value="1"/>
</dbReference>
<dbReference type="PaxDb" id="411902-CLOBOL_04879"/>
<proteinExistence type="predicted"/>
<dbReference type="SUPFAM" id="SSF52218">
    <property type="entry name" value="Flavoproteins"/>
    <property type="match status" value="1"/>
</dbReference>
<keyword evidence="1" id="KW-0285">Flavoprotein</keyword>
<feature type="domain" description="NADPH-dependent FMN reductase-like" evidence="3">
    <location>
        <begin position="17"/>
        <end position="134"/>
    </location>
</feature>
<evidence type="ECO:0000256" key="1">
    <source>
        <dbReference type="ARBA" id="ARBA00022630"/>
    </source>
</evidence>
<evidence type="ECO:0000313" key="4">
    <source>
        <dbReference type="EMBL" id="EDP14337.1"/>
    </source>
</evidence>
<gene>
    <name evidence="4" type="ORF">CLOBOL_04879</name>
</gene>
<dbReference type="GO" id="GO:0016491">
    <property type="term" value="F:oxidoreductase activity"/>
    <property type="evidence" value="ECO:0007669"/>
    <property type="project" value="InterPro"/>
</dbReference>
<evidence type="ECO:0000313" key="5">
    <source>
        <dbReference type="Proteomes" id="UP000005396"/>
    </source>
</evidence>
<dbReference type="InterPro" id="IPR051796">
    <property type="entry name" value="ISF_SsuE-like"/>
</dbReference>
<reference evidence="4 5" key="2">
    <citation type="submission" date="2007-09" db="EMBL/GenBank/DDBJ databases">
        <title>Draft genome sequence of Clostridium bolteae (ATCC BAA-613).</title>
        <authorList>
            <person name="Sudarsanam P."/>
            <person name="Ley R."/>
            <person name="Guruge J."/>
            <person name="Turnbaugh P.J."/>
            <person name="Mahowald M."/>
            <person name="Liep D."/>
            <person name="Gordon J."/>
        </authorList>
    </citation>
    <scope>NUCLEOTIDE SEQUENCE [LARGE SCALE GENOMIC DNA]</scope>
    <source>
        <strain evidence="5">ATCC BAA-613 / DSM 15670 / CCUG 46953 / JCM 12243 / WAL 16351</strain>
    </source>
</reference>
<dbReference type="Proteomes" id="UP000005396">
    <property type="component" value="Unassembled WGS sequence"/>
</dbReference>
<comment type="caution">
    <text evidence="4">The sequence shown here is derived from an EMBL/GenBank/DDBJ whole genome shotgun (WGS) entry which is preliminary data.</text>
</comment>
<dbReference type="EMBL" id="ABCC02000039">
    <property type="protein sequence ID" value="EDP14337.1"/>
    <property type="molecule type" value="Genomic_DNA"/>
</dbReference>
<evidence type="ECO:0000256" key="2">
    <source>
        <dbReference type="ARBA" id="ARBA00022643"/>
    </source>
</evidence>
<dbReference type="PANTHER" id="PTHR43278:SF4">
    <property type="entry name" value="NAD(P)H-DEPENDENT FMN-CONTAINING OXIDOREDUCTASE YWQN-RELATED"/>
    <property type="match status" value="1"/>
</dbReference>
<dbReference type="InterPro" id="IPR005025">
    <property type="entry name" value="FMN_Rdtase-like_dom"/>
</dbReference>
<accession>A8RXJ7</accession>
<dbReference type="Pfam" id="PF03358">
    <property type="entry name" value="FMN_red"/>
    <property type="match status" value="1"/>
</dbReference>
<keyword evidence="2" id="KW-0288">FMN</keyword>